<organism evidence="1 2">
    <name type="scientific">Melia azedarach</name>
    <name type="common">Chinaberry tree</name>
    <dbReference type="NCBI Taxonomy" id="155640"/>
    <lineage>
        <taxon>Eukaryota</taxon>
        <taxon>Viridiplantae</taxon>
        <taxon>Streptophyta</taxon>
        <taxon>Embryophyta</taxon>
        <taxon>Tracheophyta</taxon>
        <taxon>Spermatophyta</taxon>
        <taxon>Magnoliopsida</taxon>
        <taxon>eudicotyledons</taxon>
        <taxon>Gunneridae</taxon>
        <taxon>Pentapetalae</taxon>
        <taxon>rosids</taxon>
        <taxon>malvids</taxon>
        <taxon>Sapindales</taxon>
        <taxon>Meliaceae</taxon>
        <taxon>Melia</taxon>
    </lineage>
</organism>
<accession>A0ACC1X8W5</accession>
<keyword evidence="2" id="KW-1185">Reference proteome</keyword>
<name>A0ACC1X8W5_MELAZ</name>
<gene>
    <name evidence="1" type="ORF">OWV82_020264</name>
</gene>
<dbReference type="Proteomes" id="UP001164539">
    <property type="component" value="Chromosome 11"/>
</dbReference>
<proteinExistence type="predicted"/>
<reference evidence="1 2" key="1">
    <citation type="journal article" date="2023" name="Science">
        <title>Complex scaffold remodeling in plant triterpene biosynthesis.</title>
        <authorList>
            <person name="De La Pena R."/>
            <person name="Hodgson H."/>
            <person name="Liu J.C."/>
            <person name="Stephenson M.J."/>
            <person name="Martin A.C."/>
            <person name="Owen C."/>
            <person name="Harkess A."/>
            <person name="Leebens-Mack J."/>
            <person name="Jimenez L.E."/>
            <person name="Osbourn A."/>
            <person name="Sattely E.S."/>
        </authorList>
    </citation>
    <scope>NUCLEOTIDE SEQUENCE [LARGE SCALE GENOMIC DNA]</scope>
    <source>
        <strain evidence="2">cv. JPN11</strain>
        <tissue evidence="1">Leaf</tissue>
    </source>
</reference>
<comment type="caution">
    <text evidence="1">The sequence shown here is derived from an EMBL/GenBank/DDBJ whole genome shotgun (WGS) entry which is preliminary data.</text>
</comment>
<evidence type="ECO:0000313" key="2">
    <source>
        <dbReference type="Proteomes" id="UP001164539"/>
    </source>
</evidence>
<dbReference type="EMBL" id="CM051404">
    <property type="protein sequence ID" value="KAJ4706635.1"/>
    <property type="molecule type" value="Genomic_DNA"/>
</dbReference>
<protein>
    <submittedName>
        <fullName evidence="1">Protein RFT1-like</fullName>
    </submittedName>
</protein>
<sequence length="521" mass="59484">MSKASVDHSTNLSRTFKYLLATQFLSRGIPFIFNSWIVRHLTEEDYAIYAVQFHLFVTCVLFLSREGFRRACMRADINCDGISREENATKLLKVAWFTLPLGILITVGSCFLVFWWQGLSYSNPYAQAILINGCACLLELLAEPLYILSQNLLLLKLRLMVETVATFSRCVTMYILIVKPYDMEKEIIFALSQVAYGACLFLGYWGYFVILSTFRTSDLFPFRLGNMMSYDQQLSNMCTLFTLQSFRKLLLQEGEKMVLVWLDTPYNQAVYGLVDKLGSLVVRLVFLPFEESSYATFARSASGQYPQKSKKIGNSLTEALKLVLLIGLVSMAFGPSYSYSLIRLLYGQKWSDGEATTALRYYCLYVIVLAMNGTSEAFLHAVATEDQLKRSNDSLLVFSVIYVVMNVILIQSAGAVGLILANSLNMTLRIIYSAIFIKHYFQDSSSFSFCSCLPLGWTILLFSGLTTLISERIFLDRQNFWPTFLIHFSIGFTCFCISSVVIYRRERPFIYKIIHFRDHTD</sequence>
<evidence type="ECO:0000313" key="1">
    <source>
        <dbReference type="EMBL" id="KAJ4706635.1"/>
    </source>
</evidence>